<dbReference type="GO" id="GO:0047011">
    <property type="term" value="F:2-dehydropantolactone reductase (A-specific) activity"/>
    <property type="evidence" value="ECO:0007669"/>
    <property type="project" value="UniProtKB-ARBA"/>
</dbReference>
<organism evidence="11 12">
    <name type="scientific">Pachysolen tannophilus NRRL Y-2460</name>
    <dbReference type="NCBI Taxonomy" id="669874"/>
    <lineage>
        <taxon>Eukaryota</taxon>
        <taxon>Fungi</taxon>
        <taxon>Dikarya</taxon>
        <taxon>Ascomycota</taxon>
        <taxon>Saccharomycotina</taxon>
        <taxon>Pichiomycetes</taxon>
        <taxon>Pachysolenaceae</taxon>
        <taxon>Pachysolen</taxon>
    </lineage>
</organism>
<feature type="domain" description="NADP-dependent oxidoreductase" evidence="10">
    <location>
        <begin position="23"/>
        <end position="286"/>
    </location>
</feature>
<dbReference type="PIRSF" id="PIRSF000097">
    <property type="entry name" value="AKR"/>
    <property type="match status" value="1"/>
</dbReference>
<proteinExistence type="predicted"/>
<dbReference type="GO" id="GO:0042180">
    <property type="term" value="P:ketone metabolic process"/>
    <property type="evidence" value="ECO:0007669"/>
    <property type="project" value="UniProtKB-ARBA"/>
</dbReference>
<dbReference type="Proteomes" id="UP000094236">
    <property type="component" value="Unassembled WGS sequence"/>
</dbReference>
<evidence type="ECO:0000256" key="7">
    <source>
        <dbReference type="PIRSR" id="PIRSR000097-1"/>
    </source>
</evidence>
<evidence type="ECO:0000313" key="12">
    <source>
        <dbReference type="Proteomes" id="UP000094236"/>
    </source>
</evidence>
<evidence type="ECO:0000256" key="2">
    <source>
        <dbReference type="ARBA" id="ARBA00050878"/>
    </source>
</evidence>
<accession>A0A1E4TS76</accession>
<keyword evidence="12" id="KW-1185">Reference proteome</keyword>
<protein>
    <recommendedName>
        <fullName evidence="5">2-dehydropantolactone reductase</fullName>
        <ecNumber evidence="4">1.1.1.358</ecNumber>
    </recommendedName>
    <alternativeName>
        <fullName evidence="5">2-dehydropantolactone reductase</fullName>
    </alternativeName>
    <alternativeName>
        <fullName evidence="6">Ketopantoyl-lactone reductase</fullName>
    </alternativeName>
</protein>
<evidence type="ECO:0000256" key="5">
    <source>
        <dbReference type="ARBA" id="ARBA00079693"/>
    </source>
</evidence>
<evidence type="ECO:0000256" key="6">
    <source>
        <dbReference type="ARBA" id="ARBA00081322"/>
    </source>
</evidence>
<evidence type="ECO:0000256" key="4">
    <source>
        <dbReference type="ARBA" id="ARBA00066965"/>
    </source>
</evidence>
<sequence>MSSTAKNSTKVFTLSDGNKIPALGLGTWQAHENEAFLACLIALKAGYRHIDTAWVYGNEEDVGKAIKASGVPREEIFVTSKLWCTHHNDPEKALDESLKLLGLDYLDLYLIHWPIFLNPNGNDPKFPKRPDGSRDMVEDWSFVKSYELFQKLLDSGKVKSIGVSNWSIKNLEILLNAPTTKVKPVVNQIECHPYLPQKKLLKYCKEKGILIEAYSPLGSTNSPLFKDETLLKVAKKYGVSTAAIMISWAIWRGTVVLPKSIRPDRIEENLKTIELSDEDGQIIENISTKMGKEIRFGCPKWPVNPFNDDD</sequence>
<dbReference type="Gene3D" id="3.20.20.100">
    <property type="entry name" value="NADP-dependent oxidoreductase domain"/>
    <property type="match status" value="1"/>
</dbReference>
<dbReference type="InterPro" id="IPR023210">
    <property type="entry name" value="NADP_OxRdtase_dom"/>
</dbReference>
<dbReference type="FunFam" id="3.20.20.100:FF:000002">
    <property type="entry name" value="2,5-diketo-D-gluconic acid reductase A"/>
    <property type="match status" value="1"/>
</dbReference>
<feature type="active site" description="Proton donor" evidence="7">
    <location>
        <position position="56"/>
    </location>
</feature>
<evidence type="ECO:0000256" key="1">
    <source>
        <dbReference type="ARBA" id="ARBA00023002"/>
    </source>
</evidence>
<reference evidence="12" key="1">
    <citation type="submission" date="2016-05" db="EMBL/GenBank/DDBJ databases">
        <title>Comparative genomics of biotechnologically important yeasts.</title>
        <authorList>
            <consortium name="DOE Joint Genome Institute"/>
            <person name="Riley R."/>
            <person name="Haridas S."/>
            <person name="Wolfe K.H."/>
            <person name="Lopes M.R."/>
            <person name="Hittinger C.T."/>
            <person name="Goker M."/>
            <person name="Salamov A."/>
            <person name="Wisecaver J."/>
            <person name="Long T.M."/>
            <person name="Aerts A.L."/>
            <person name="Barry K."/>
            <person name="Choi C."/>
            <person name="Clum A."/>
            <person name="Coughlan A.Y."/>
            <person name="Deshpande S."/>
            <person name="Douglass A.P."/>
            <person name="Hanson S.J."/>
            <person name="Klenk H.-P."/>
            <person name="Labutti K."/>
            <person name="Lapidus A."/>
            <person name="Lindquist E."/>
            <person name="Lipzen A."/>
            <person name="Meier-Kolthoff J.P."/>
            <person name="Ohm R.A."/>
            <person name="Otillar R.P."/>
            <person name="Pangilinan J."/>
            <person name="Peng Y."/>
            <person name="Rokas A."/>
            <person name="Rosa C.A."/>
            <person name="Scheuner C."/>
            <person name="Sibirny A.A."/>
            <person name="Slot J.C."/>
            <person name="Stielow J.B."/>
            <person name="Sun H."/>
            <person name="Kurtzman C.P."/>
            <person name="Blackwell M."/>
            <person name="Grigoriev I.V."/>
            <person name="Jeffries T.W."/>
        </authorList>
    </citation>
    <scope>NUCLEOTIDE SEQUENCE [LARGE SCALE GENOMIC DNA]</scope>
    <source>
        <strain evidence="12">NRRL Y-2460</strain>
    </source>
</reference>
<evidence type="ECO:0000256" key="3">
    <source>
        <dbReference type="ARBA" id="ARBA00051098"/>
    </source>
</evidence>
<evidence type="ECO:0000259" key="10">
    <source>
        <dbReference type="Pfam" id="PF00248"/>
    </source>
</evidence>
<dbReference type="Pfam" id="PF00248">
    <property type="entry name" value="Aldo_ket_red"/>
    <property type="match status" value="1"/>
</dbReference>
<dbReference type="InterPro" id="IPR018170">
    <property type="entry name" value="Aldo/ket_reductase_CS"/>
</dbReference>
<evidence type="ECO:0000256" key="9">
    <source>
        <dbReference type="PIRSR" id="PIRSR000097-3"/>
    </source>
</evidence>
<feature type="site" description="Lowers pKa of active site Tyr" evidence="9">
    <location>
        <position position="81"/>
    </location>
</feature>
<dbReference type="SUPFAM" id="SSF51430">
    <property type="entry name" value="NAD(P)-linked oxidoreductase"/>
    <property type="match status" value="1"/>
</dbReference>
<dbReference type="OrthoDB" id="416253at2759"/>
<dbReference type="AlphaFoldDB" id="A0A1E4TS76"/>
<dbReference type="InterPro" id="IPR020471">
    <property type="entry name" value="AKR"/>
</dbReference>
<name>A0A1E4TS76_PACTA</name>
<dbReference type="PANTHER" id="PTHR11732">
    <property type="entry name" value="ALDO/KETO REDUCTASE"/>
    <property type="match status" value="1"/>
</dbReference>
<dbReference type="PRINTS" id="PR00069">
    <property type="entry name" value="ALDKETRDTASE"/>
</dbReference>
<gene>
    <name evidence="11" type="ORF">PACTADRAFT_85848</name>
</gene>
<evidence type="ECO:0000256" key="8">
    <source>
        <dbReference type="PIRSR" id="PIRSR000097-2"/>
    </source>
</evidence>
<comment type="catalytic activity">
    <reaction evidence="3">
        <text>isatin + NADPH + H(+) = 3-hydroxyindolin-2-one + NADP(+)</text>
        <dbReference type="Rhea" id="RHEA:68608"/>
        <dbReference type="ChEBI" id="CHEBI:15378"/>
        <dbReference type="ChEBI" id="CHEBI:27539"/>
        <dbReference type="ChEBI" id="CHEBI:28536"/>
        <dbReference type="ChEBI" id="CHEBI:57783"/>
        <dbReference type="ChEBI" id="CHEBI:58349"/>
    </reaction>
</comment>
<dbReference type="InterPro" id="IPR036812">
    <property type="entry name" value="NAD(P)_OxRdtase_dom_sf"/>
</dbReference>
<dbReference type="EC" id="1.1.1.358" evidence="4"/>
<dbReference type="STRING" id="669874.A0A1E4TS76"/>
<comment type="catalytic activity">
    <reaction evidence="2">
        <text>(R)-pantolactone + NADP(+) = 2-dehydropantolactone + NADPH + H(+)</text>
        <dbReference type="Rhea" id="RHEA:18981"/>
        <dbReference type="ChEBI" id="CHEBI:15378"/>
        <dbReference type="ChEBI" id="CHEBI:16719"/>
        <dbReference type="ChEBI" id="CHEBI:18395"/>
        <dbReference type="ChEBI" id="CHEBI:57783"/>
        <dbReference type="ChEBI" id="CHEBI:58349"/>
        <dbReference type="EC" id="1.1.1.358"/>
    </reaction>
</comment>
<evidence type="ECO:0000313" key="11">
    <source>
        <dbReference type="EMBL" id="ODV94615.1"/>
    </source>
</evidence>
<dbReference type="EMBL" id="KV454015">
    <property type="protein sequence ID" value="ODV94615.1"/>
    <property type="molecule type" value="Genomic_DNA"/>
</dbReference>
<keyword evidence="1" id="KW-0560">Oxidoreductase</keyword>
<dbReference type="PROSITE" id="PS00798">
    <property type="entry name" value="ALDOKETO_REDUCTASE_1"/>
    <property type="match status" value="1"/>
</dbReference>
<feature type="binding site" evidence="8">
    <location>
        <position position="112"/>
    </location>
    <ligand>
        <name>substrate</name>
    </ligand>
</feature>